<keyword evidence="4" id="KW-1185">Reference proteome</keyword>
<evidence type="ECO:0000256" key="2">
    <source>
        <dbReference type="SAM" id="Phobius"/>
    </source>
</evidence>
<evidence type="ECO:0000313" key="4">
    <source>
        <dbReference type="Proteomes" id="UP000800036"/>
    </source>
</evidence>
<dbReference type="AlphaFoldDB" id="A0A6A5V886"/>
<feature type="region of interest" description="Disordered" evidence="1">
    <location>
        <begin position="188"/>
        <end position="232"/>
    </location>
</feature>
<dbReference type="CDD" id="cd12087">
    <property type="entry name" value="TM_EGFR-like"/>
    <property type="match status" value="1"/>
</dbReference>
<proteinExistence type="predicted"/>
<keyword evidence="2" id="KW-1133">Transmembrane helix</keyword>
<feature type="transmembrane region" description="Helical" evidence="2">
    <location>
        <begin position="124"/>
        <end position="146"/>
    </location>
</feature>
<name>A0A6A5V886_9PLEO</name>
<dbReference type="OrthoDB" id="4770059at2759"/>
<sequence>MSFGSGIPRFCQSTITVPLAVHAYITSNGTSSYEWTTTAADGSASIDSSITGLATGLAIADPVVVAWNLDELAQFPAGYRTSLAEKIGVELTATPASSLTLPGKTGEAVEPSPHPNVLDTGAKIGIGVGAGMVVCILLGVLLFLYIRRRRNRKHTTVEERSGPETAEMEDHDAVLAKKKWYLGGRWRNEAAAEGPPTQELDSKTVHVVPGPPAELDSREAGPASGCNDERHT</sequence>
<organism evidence="3 4">
    <name type="scientific">Bimuria novae-zelandiae CBS 107.79</name>
    <dbReference type="NCBI Taxonomy" id="1447943"/>
    <lineage>
        <taxon>Eukaryota</taxon>
        <taxon>Fungi</taxon>
        <taxon>Dikarya</taxon>
        <taxon>Ascomycota</taxon>
        <taxon>Pezizomycotina</taxon>
        <taxon>Dothideomycetes</taxon>
        <taxon>Pleosporomycetidae</taxon>
        <taxon>Pleosporales</taxon>
        <taxon>Massarineae</taxon>
        <taxon>Didymosphaeriaceae</taxon>
        <taxon>Bimuria</taxon>
    </lineage>
</organism>
<keyword evidence="2" id="KW-0812">Transmembrane</keyword>
<evidence type="ECO:0000313" key="3">
    <source>
        <dbReference type="EMBL" id="KAF1971226.1"/>
    </source>
</evidence>
<accession>A0A6A5V886</accession>
<gene>
    <name evidence="3" type="ORF">BU23DRAFT_184741</name>
</gene>
<dbReference type="Proteomes" id="UP000800036">
    <property type="component" value="Unassembled WGS sequence"/>
</dbReference>
<protein>
    <recommendedName>
        <fullName evidence="5">Peptidase A1 domain-containing protein</fullName>
    </recommendedName>
</protein>
<evidence type="ECO:0008006" key="5">
    <source>
        <dbReference type="Google" id="ProtNLM"/>
    </source>
</evidence>
<evidence type="ECO:0000256" key="1">
    <source>
        <dbReference type="SAM" id="MobiDB-lite"/>
    </source>
</evidence>
<keyword evidence="2" id="KW-0472">Membrane</keyword>
<dbReference type="EMBL" id="ML976694">
    <property type="protein sequence ID" value="KAF1971226.1"/>
    <property type="molecule type" value="Genomic_DNA"/>
</dbReference>
<reference evidence="3" key="1">
    <citation type="journal article" date="2020" name="Stud. Mycol.">
        <title>101 Dothideomycetes genomes: a test case for predicting lifestyles and emergence of pathogens.</title>
        <authorList>
            <person name="Haridas S."/>
            <person name="Albert R."/>
            <person name="Binder M."/>
            <person name="Bloem J."/>
            <person name="Labutti K."/>
            <person name="Salamov A."/>
            <person name="Andreopoulos B."/>
            <person name="Baker S."/>
            <person name="Barry K."/>
            <person name="Bills G."/>
            <person name="Bluhm B."/>
            <person name="Cannon C."/>
            <person name="Castanera R."/>
            <person name="Culley D."/>
            <person name="Daum C."/>
            <person name="Ezra D."/>
            <person name="Gonzalez J."/>
            <person name="Henrissat B."/>
            <person name="Kuo A."/>
            <person name="Liang C."/>
            <person name="Lipzen A."/>
            <person name="Lutzoni F."/>
            <person name="Magnuson J."/>
            <person name="Mondo S."/>
            <person name="Nolan M."/>
            <person name="Ohm R."/>
            <person name="Pangilinan J."/>
            <person name="Park H.-J."/>
            <person name="Ramirez L."/>
            <person name="Alfaro M."/>
            <person name="Sun H."/>
            <person name="Tritt A."/>
            <person name="Yoshinaga Y."/>
            <person name="Zwiers L.-H."/>
            <person name="Turgeon B."/>
            <person name="Goodwin S."/>
            <person name="Spatafora J."/>
            <person name="Crous P."/>
            <person name="Grigoriev I."/>
        </authorList>
    </citation>
    <scope>NUCLEOTIDE SEQUENCE</scope>
    <source>
        <strain evidence="3">CBS 107.79</strain>
    </source>
</reference>